<evidence type="ECO:0000313" key="2">
    <source>
        <dbReference type="Proteomes" id="UP001501747"/>
    </source>
</evidence>
<evidence type="ECO:0000313" key="1">
    <source>
        <dbReference type="EMBL" id="GAA4006204.1"/>
    </source>
</evidence>
<dbReference type="Proteomes" id="UP001501747">
    <property type="component" value="Unassembled WGS sequence"/>
</dbReference>
<comment type="caution">
    <text evidence="1">The sequence shown here is derived from an EMBL/GenBank/DDBJ whole genome shotgun (WGS) entry which is preliminary data.</text>
</comment>
<sequence>MYELLSGLTGFEPAPRTDLKALRAACHDAARRTGGQVVDFAEAQIAMSYHAALIAYRDETVAVLANAFHPLLAIAEPPRPHEFRPPFREAPELAAALAEHEPFRVLSTSDLDRALSTVDISRLTNAEHRELRTWQAETVGDVIFNHWD</sequence>
<accession>A0ABP7S3I4</accession>
<keyword evidence="2" id="KW-1185">Reference proteome</keyword>
<protein>
    <submittedName>
        <fullName evidence="1">Uncharacterized protein</fullName>
    </submittedName>
</protein>
<organism evidence="1 2">
    <name type="scientific">Allokutzneria multivorans</name>
    <dbReference type="NCBI Taxonomy" id="1142134"/>
    <lineage>
        <taxon>Bacteria</taxon>
        <taxon>Bacillati</taxon>
        <taxon>Actinomycetota</taxon>
        <taxon>Actinomycetes</taxon>
        <taxon>Pseudonocardiales</taxon>
        <taxon>Pseudonocardiaceae</taxon>
        <taxon>Allokutzneria</taxon>
    </lineage>
</organism>
<name>A0ABP7S3I4_9PSEU</name>
<reference evidence="2" key="1">
    <citation type="journal article" date="2019" name="Int. J. Syst. Evol. Microbiol.">
        <title>The Global Catalogue of Microorganisms (GCM) 10K type strain sequencing project: providing services to taxonomists for standard genome sequencing and annotation.</title>
        <authorList>
            <consortium name="The Broad Institute Genomics Platform"/>
            <consortium name="The Broad Institute Genome Sequencing Center for Infectious Disease"/>
            <person name="Wu L."/>
            <person name="Ma J."/>
        </authorList>
    </citation>
    <scope>NUCLEOTIDE SEQUENCE [LARGE SCALE GENOMIC DNA]</scope>
    <source>
        <strain evidence="2">JCM 17342</strain>
    </source>
</reference>
<dbReference type="RefSeq" id="WP_344875029.1">
    <property type="nucleotide sequence ID" value="NZ_BAABAL010000009.1"/>
</dbReference>
<gene>
    <name evidence="1" type="ORF">GCM10022247_29890</name>
</gene>
<proteinExistence type="predicted"/>
<dbReference type="EMBL" id="BAABAL010000009">
    <property type="protein sequence ID" value="GAA4006204.1"/>
    <property type="molecule type" value="Genomic_DNA"/>
</dbReference>